<dbReference type="SUPFAM" id="SSF55874">
    <property type="entry name" value="ATPase domain of HSP90 chaperone/DNA topoisomerase II/histidine kinase"/>
    <property type="match status" value="1"/>
</dbReference>
<gene>
    <name evidence="3" type="ORF">SAMN05421687_103168</name>
</gene>
<organism evidence="3 4">
    <name type="scientific">Salimicrobium flavidum</name>
    <dbReference type="NCBI Taxonomy" id="570947"/>
    <lineage>
        <taxon>Bacteria</taxon>
        <taxon>Bacillati</taxon>
        <taxon>Bacillota</taxon>
        <taxon>Bacilli</taxon>
        <taxon>Bacillales</taxon>
        <taxon>Bacillaceae</taxon>
        <taxon>Salimicrobium</taxon>
    </lineage>
</organism>
<dbReference type="CDD" id="cd00077">
    <property type="entry name" value="HDc"/>
    <property type="match status" value="1"/>
</dbReference>
<evidence type="ECO:0000256" key="1">
    <source>
        <dbReference type="SAM" id="MobiDB-lite"/>
    </source>
</evidence>
<dbReference type="STRING" id="570947.SAMN05421687_103168"/>
<dbReference type="Proteomes" id="UP000187608">
    <property type="component" value="Unassembled WGS sequence"/>
</dbReference>
<dbReference type="CDD" id="cd16936">
    <property type="entry name" value="HATPase_RsbW-like"/>
    <property type="match status" value="1"/>
</dbReference>
<dbReference type="InterPro" id="IPR003607">
    <property type="entry name" value="HD/PDEase_dom"/>
</dbReference>
<feature type="compositionally biased region" description="Basic and acidic residues" evidence="1">
    <location>
        <begin position="453"/>
        <end position="467"/>
    </location>
</feature>
<dbReference type="PANTHER" id="PTHR45228:SF8">
    <property type="entry name" value="TWO-COMPONENT RESPONSE REGULATOR-RELATED"/>
    <property type="match status" value="1"/>
</dbReference>
<name>A0A1N7J1K7_9BACI</name>
<dbReference type="GO" id="GO:0016301">
    <property type="term" value="F:kinase activity"/>
    <property type="evidence" value="ECO:0007669"/>
    <property type="project" value="UniProtKB-KW"/>
</dbReference>
<sequence length="467" mass="53127">MKMKDSHRGRDSSNSLLIGFISREIATSLNLSQEEIDEIYDAALIFETGGTPAEGPVSYPLDKKRKAGETENIGDSKAQEYVYYRQEHWDGSGFPEGLQKKEIPLGARILRLAEEYVRITQVESGATKKQEFQNLCSTVIDPGLAAHFLKTFDFETMKRIRGYEKRIEGASVPSLTSRVLENREDYELLRTSSTCLTVNYKNGRFLDEWEQETVVPMEESLRSILEGYRFSMENYQQYLEDEYTKNVYDVHLKSVQDGISIVMCDVTPLLDYERKQEEIIRKLYRDVVFSVTEGKLMIQEPHELVYGKGEELFDLPIQKSEDVKRAREILAETIASFFTKKEVYFLKLCLSEGTTNVLKHAENGRARAFKEDGRIRIVVSDNGAGIPLEDIPKAALYAGYSSSESLGQGYHLLLTFADRVLLSTDGDGTVLIIEKKLDDQSEQDSGPPGNKSYEQKEENDVFHNSPE</sequence>
<dbReference type="InterPro" id="IPR003594">
    <property type="entry name" value="HATPase_dom"/>
</dbReference>
<protein>
    <submittedName>
        <fullName evidence="3">Histidine kinase-like ATPase domain-containing protein</fullName>
    </submittedName>
</protein>
<feature type="region of interest" description="Disordered" evidence="1">
    <location>
        <begin position="435"/>
        <end position="467"/>
    </location>
</feature>
<feature type="domain" description="Histidine kinase/HSP90-like ATPase" evidence="2">
    <location>
        <begin position="321"/>
        <end position="434"/>
    </location>
</feature>
<keyword evidence="3" id="KW-0418">Kinase</keyword>
<dbReference type="EMBL" id="FTOC01000003">
    <property type="protein sequence ID" value="SIS43101.1"/>
    <property type="molecule type" value="Genomic_DNA"/>
</dbReference>
<accession>A0A1N7J1K7</accession>
<dbReference type="Pfam" id="PF13581">
    <property type="entry name" value="HATPase_c_2"/>
    <property type="match status" value="1"/>
</dbReference>
<proteinExistence type="predicted"/>
<evidence type="ECO:0000259" key="2">
    <source>
        <dbReference type="Pfam" id="PF13581"/>
    </source>
</evidence>
<dbReference type="Gene3D" id="3.30.565.10">
    <property type="entry name" value="Histidine kinase-like ATPase, C-terminal domain"/>
    <property type="match status" value="1"/>
</dbReference>
<dbReference type="Pfam" id="PF13487">
    <property type="entry name" value="HD_5"/>
    <property type="match status" value="1"/>
</dbReference>
<dbReference type="InterPro" id="IPR036890">
    <property type="entry name" value="HATPase_C_sf"/>
</dbReference>
<dbReference type="PANTHER" id="PTHR45228">
    <property type="entry name" value="CYCLIC DI-GMP PHOSPHODIESTERASE TM_0186-RELATED"/>
    <property type="match status" value="1"/>
</dbReference>
<evidence type="ECO:0000313" key="4">
    <source>
        <dbReference type="Proteomes" id="UP000187608"/>
    </source>
</evidence>
<keyword evidence="4" id="KW-1185">Reference proteome</keyword>
<evidence type="ECO:0000313" key="3">
    <source>
        <dbReference type="EMBL" id="SIS43101.1"/>
    </source>
</evidence>
<dbReference type="Gene3D" id="1.10.3210.10">
    <property type="entry name" value="Hypothetical protein af1432"/>
    <property type="match status" value="1"/>
</dbReference>
<dbReference type="InterPro" id="IPR052020">
    <property type="entry name" value="Cyclic_di-GMP/3'3'-cGAMP_PDE"/>
</dbReference>
<keyword evidence="3" id="KW-0808">Transferase</keyword>
<dbReference type="AlphaFoldDB" id="A0A1N7J1K7"/>
<reference evidence="4" key="1">
    <citation type="submission" date="2017-01" db="EMBL/GenBank/DDBJ databases">
        <authorList>
            <person name="Varghese N."/>
            <person name="Submissions S."/>
        </authorList>
    </citation>
    <scope>NUCLEOTIDE SEQUENCE [LARGE SCALE GENOMIC DNA]</scope>
    <source>
        <strain evidence="4">DSM 23127</strain>
    </source>
</reference>